<keyword evidence="2" id="KW-0614">Plasmid</keyword>
<evidence type="ECO:0000313" key="2">
    <source>
        <dbReference type="EMBL" id="CDM79686.1"/>
    </source>
</evidence>
<accession>A0A024HVM1</accession>
<reference evidence="2" key="1">
    <citation type="journal article" date="2014" name="Antimicrob. Agents Chemother.">
        <title>IncH-Type Plasmid Harboring blaCTX-M-15, blaDHA-1, and qnrB4 Genes Recovered from Animal Isolates.</title>
        <authorList>
            <person name="Schluter A."/>
            <person name="Nordmann P."/>
            <person name="Bonnin R.A."/>
            <person name="Millemann Y."/>
            <person name="Eikmeyer F.G."/>
            <person name="Wibberg D."/>
            <person name="Puhler A."/>
            <person name="Poirel L."/>
        </authorList>
    </citation>
    <scope>NUCLEOTIDE SEQUENCE [LARGE SCALE GENOMIC DNA]</scope>
    <source>
        <strain evidence="2">Kp15</strain>
        <plasmid evidence="2">pENVA</plasmid>
    </source>
</reference>
<protein>
    <submittedName>
        <fullName evidence="2">Uncharacterized protein</fullName>
    </submittedName>
</protein>
<feature type="transmembrane region" description="Helical" evidence="1">
    <location>
        <begin position="6"/>
        <end position="29"/>
    </location>
</feature>
<evidence type="ECO:0000256" key="1">
    <source>
        <dbReference type="SAM" id="Phobius"/>
    </source>
</evidence>
<keyword evidence="1" id="KW-1133">Transmembrane helix</keyword>
<sequence>MAGALFSLSAGGVMFATAVVIIIFSAMLYDSIVKRRSKNINPPKFTGSPQLASCNCSGGTVLLYLDFDGVLHRRMNETFERMPLLEKILKQCPELHIVVSSSWRETMTLEGLKYLFPVAFRHRIIGVTPSLQEVKDTEYVRYRECLLHARHMGVNKFIIIDDESHRFPPGCENLVSTNYSEGMTDQTVASVIMKYCQYLT</sequence>
<dbReference type="EMBL" id="HG918041">
    <property type="protein sequence ID" value="CDM79686.1"/>
    <property type="molecule type" value="Genomic_DNA"/>
</dbReference>
<keyword evidence="1" id="KW-0812">Transmembrane</keyword>
<gene>
    <name evidence="2" type="ORF">PENVA_0070</name>
</gene>
<dbReference type="Pfam" id="PF18143">
    <property type="entry name" value="HAD_SAK_2"/>
    <property type="match status" value="1"/>
</dbReference>
<name>A0A024HVM1_KLEPN</name>
<organism evidence="2">
    <name type="scientific">Klebsiella pneumoniae</name>
    <dbReference type="NCBI Taxonomy" id="573"/>
    <lineage>
        <taxon>Bacteria</taxon>
        <taxon>Pseudomonadati</taxon>
        <taxon>Pseudomonadota</taxon>
        <taxon>Gammaproteobacteria</taxon>
        <taxon>Enterobacterales</taxon>
        <taxon>Enterobacteriaceae</taxon>
        <taxon>Klebsiella/Raoultella group</taxon>
        <taxon>Klebsiella</taxon>
        <taxon>Klebsiella pneumoniae complex</taxon>
    </lineage>
</organism>
<dbReference type="AlphaFoldDB" id="A0A024HVM1"/>
<proteinExistence type="predicted"/>
<geneLocation type="plasmid" evidence="2">
    <name>pENVA</name>
</geneLocation>
<dbReference type="RefSeq" id="WP_117077875.1">
    <property type="nucleotide sequence ID" value="NZ_CABHKM010000005.1"/>
</dbReference>
<keyword evidence="1" id="KW-0472">Membrane</keyword>